<name>A0A561BVC9_9ACTN</name>
<dbReference type="Proteomes" id="UP000318380">
    <property type="component" value="Unassembled WGS sequence"/>
</dbReference>
<dbReference type="AlphaFoldDB" id="A0A561BVC9"/>
<evidence type="ECO:0000256" key="4">
    <source>
        <dbReference type="ARBA" id="ARBA00023136"/>
    </source>
</evidence>
<dbReference type="EMBL" id="VIVK01000001">
    <property type="protein sequence ID" value="TWD82829.1"/>
    <property type="molecule type" value="Genomic_DNA"/>
</dbReference>
<dbReference type="Pfam" id="PF07291">
    <property type="entry name" value="MauE"/>
    <property type="match status" value="1"/>
</dbReference>
<comment type="subcellular location">
    <subcellularLocation>
        <location evidence="1">Membrane</location>
        <topology evidence="1">Multi-pass membrane protein</topology>
    </subcellularLocation>
</comment>
<dbReference type="UniPathway" id="UPA00895"/>
<keyword evidence="3 5" id="KW-1133">Transmembrane helix</keyword>
<sequence length="184" mass="18529">MEYLQFGCQVLVGGVFAVSAGSKVYSRAAFADFAAATTRLTGAGTGRARQLAAGTVAAEIAVVVALIVPVLVPWGFAGGIGLLAVFSAAIVRSLRRGQRAPCRCFGASSSPLGTQHVARNAVLAAIGALGIAASLSEVTSSLDIGLACVVAFAALLGVVLTARLDDLIGLFRATTATSQLGKHQ</sequence>
<comment type="caution">
    <text evidence="7">The sequence shown here is derived from an EMBL/GenBank/DDBJ whole genome shotgun (WGS) entry which is preliminary data.</text>
</comment>
<feature type="transmembrane region" description="Helical" evidence="5">
    <location>
        <begin position="142"/>
        <end position="162"/>
    </location>
</feature>
<accession>A0A561BVC9</accession>
<feature type="domain" description="Methylamine utilisation protein MauE" evidence="6">
    <location>
        <begin position="1"/>
        <end position="132"/>
    </location>
</feature>
<evidence type="ECO:0000259" key="6">
    <source>
        <dbReference type="Pfam" id="PF07291"/>
    </source>
</evidence>
<evidence type="ECO:0000256" key="5">
    <source>
        <dbReference type="SAM" id="Phobius"/>
    </source>
</evidence>
<organism evidence="7 8">
    <name type="scientific">Kribbella amoyensis</name>
    <dbReference type="NCBI Taxonomy" id="996641"/>
    <lineage>
        <taxon>Bacteria</taxon>
        <taxon>Bacillati</taxon>
        <taxon>Actinomycetota</taxon>
        <taxon>Actinomycetes</taxon>
        <taxon>Propionibacteriales</taxon>
        <taxon>Kribbellaceae</taxon>
        <taxon>Kribbella</taxon>
    </lineage>
</organism>
<dbReference type="GO" id="GO:0030416">
    <property type="term" value="P:methylamine metabolic process"/>
    <property type="evidence" value="ECO:0007669"/>
    <property type="project" value="InterPro"/>
</dbReference>
<protein>
    <submittedName>
        <fullName evidence="7">Methylamine utilization protein MauE</fullName>
    </submittedName>
</protein>
<keyword evidence="8" id="KW-1185">Reference proteome</keyword>
<evidence type="ECO:0000313" key="7">
    <source>
        <dbReference type="EMBL" id="TWD82829.1"/>
    </source>
</evidence>
<evidence type="ECO:0000256" key="3">
    <source>
        <dbReference type="ARBA" id="ARBA00022989"/>
    </source>
</evidence>
<evidence type="ECO:0000313" key="8">
    <source>
        <dbReference type="Proteomes" id="UP000318380"/>
    </source>
</evidence>
<proteinExistence type="predicted"/>
<dbReference type="InterPro" id="IPR009908">
    <property type="entry name" value="Methylamine_util_MauE"/>
</dbReference>
<dbReference type="GO" id="GO:0016020">
    <property type="term" value="C:membrane"/>
    <property type="evidence" value="ECO:0007669"/>
    <property type="project" value="UniProtKB-SubCell"/>
</dbReference>
<feature type="transmembrane region" description="Helical" evidence="5">
    <location>
        <begin position="51"/>
        <end position="68"/>
    </location>
</feature>
<evidence type="ECO:0000256" key="2">
    <source>
        <dbReference type="ARBA" id="ARBA00022692"/>
    </source>
</evidence>
<feature type="transmembrane region" description="Helical" evidence="5">
    <location>
        <begin position="117"/>
        <end position="136"/>
    </location>
</feature>
<keyword evidence="4 5" id="KW-0472">Membrane</keyword>
<feature type="transmembrane region" description="Helical" evidence="5">
    <location>
        <begin position="74"/>
        <end position="91"/>
    </location>
</feature>
<evidence type="ECO:0000256" key="1">
    <source>
        <dbReference type="ARBA" id="ARBA00004141"/>
    </source>
</evidence>
<reference evidence="7 8" key="1">
    <citation type="submission" date="2019-06" db="EMBL/GenBank/DDBJ databases">
        <title>Sequencing the genomes of 1000 actinobacteria strains.</title>
        <authorList>
            <person name="Klenk H.-P."/>
        </authorList>
    </citation>
    <scope>NUCLEOTIDE SEQUENCE [LARGE SCALE GENOMIC DNA]</scope>
    <source>
        <strain evidence="7 8">DSM 24683</strain>
    </source>
</reference>
<dbReference type="RefSeq" id="WP_170284720.1">
    <property type="nucleotide sequence ID" value="NZ_VIVK01000001.1"/>
</dbReference>
<gene>
    <name evidence="7" type="ORF">FB561_3973</name>
</gene>
<keyword evidence="2 5" id="KW-0812">Transmembrane</keyword>